<comment type="caution">
    <text evidence="1">The sequence shown here is derived from an EMBL/GenBank/DDBJ whole genome shotgun (WGS) entry which is preliminary data.</text>
</comment>
<dbReference type="AlphaFoldDB" id="A0A5B7EMN3"/>
<name>A0A5B7EMN3_PORTR</name>
<evidence type="ECO:0000313" key="2">
    <source>
        <dbReference type="Proteomes" id="UP000324222"/>
    </source>
</evidence>
<dbReference type="EMBL" id="VSRR010003103">
    <property type="protein sequence ID" value="MPC34675.1"/>
    <property type="molecule type" value="Genomic_DNA"/>
</dbReference>
<proteinExistence type="predicted"/>
<reference evidence="1 2" key="1">
    <citation type="submission" date="2019-05" db="EMBL/GenBank/DDBJ databases">
        <title>Another draft genome of Portunus trituberculatus and its Hox gene families provides insights of decapod evolution.</title>
        <authorList>
            <person name="Jeong J.-H."/>
            <person name="Song I."/>
            <person name="Kim S."/>
            <person name="Choi T."/>
            <person name="Kim D."/>
            <person name="Ryu S."/>
            <person name="Kim W."/>
        </authorList>
    </citation>
    <scope>NUCLEOTIDE SEQUENCE [LARGE SCALE GENOMIC DNA]</scope>
    <source>
        <tissue evidence="1">Muscle</tissue>
    </source>
</reference>
<sequence>MFVITVLSPTLNTYHHKEKRRVTILRTVYECRLSDVKYNKQSPQPSKFPAVKCSKEFVLNWKRGKRT</sequence>
<gene>
    <name evidence="1" type="ORF">E2C01_028072</name>
</gene>
<protein>
    <submittedName>
        <fullName evidence="1">Uncharacterized protein</fullName>
    </submittedName>
</protein>
<dbReference type="Proteomes" id="UP000324222">
    <property type="component" value="Unassembled WGS sequence"/>
</dbReference>
<accession>A0A5B7EMN3</accession>
<evidence type="ECO:0000313" key="1">
    <source>
        <dbReference type="EMBL" id="MPC34675.1"/>
    </source>
</evidence>
<organism evidence="1 2">
    <name type="scientific">Portunus trituberculatus</name>
    <name type="common">Swimming crab</name>
    <name type="synonym">Neptunus trituberculatus</name>
    <dbReference type="NCBI Taxonomy" id="210409"/>
    <lineage>
        <taxon>Eukaryota</taxon>
        <taxon>Metazoa</taxon>
        <taxon>Ecdysozoa</taxon>
        <taxon>Arthropoda</taxon>
        <taxon>Crustacea</taxon>
        <taxon>Multicrustacea</taxon>
        <taxon>Malacostraca</taxon>
        <taxon>Eumalacostraca</taxon>
        <taxon>Eucarida</taxon>
        <taxon>Decapoda</taxon>
        <taxon>Pleocyemata</taxon>
        <taxon>Brachyura</taxon>
        <taxon>Eubrachyura</taxon>
        <taxon>Portunoidea</taxon>
        <taxon>Portunidae</taxon>
        <taxon>Portuninae</taxon>
        <taxon>Portunus</taxon>
    </lineage>
</organism>
<keyword evidence="2" id="KW-1185">Reference proteome</keyword>